<reference evidence="1 2" key="1">
    <citation type="submission" date="2015-03" db="EMBL/GenBank/DDBJ databases">
        <authorList>
            <consortium name="Pathogen Informatics"/>
        </authorList>
    </citation>
    <scope>NUCLEOTIDE SEQUENCE [LARGE SCALE GENOMIC DNA]</scope>
    <source>
        <strain evidence="1 2">A1104</strain>
    </source>
</reference>
<protein>
    <submittedName>
        <fullName evidence="1">Uncharacterized protein</fullName>
    </submittedName>
</protein>
<name>A0A655BMC2_SALET</name>
<dbReference type="AlphaFoldDB" id="A0A655BMC2"/>
<gene>
    <name evidence="1" type="ORF">ERS008198_00321</name>
</gene>
<accession>A0A655BMC2</accession>
<proteinExistence type="predicted"/>
<dbReference type="Proteomes" id="UP000041314">
    <property type="component" value="Unassembled WGS sequence"/>
</dbReference>
<organism evidence="1 2">
    <name type="scientific">Salmonella enterica subsp. enterica serovar Bovismorbificans</name>
    <dbReference type="NCBI Taxonomy" id="58097"/>
    <lineage>
        <taxon>Bacteria</taxon>
        <taxon>Pseudomonadati</taxon>
        <taxon>Pseudomonadota</taxon>
        <taxon>Gammaproteobacteria</taxon>
        <taxon>Enterobacterales</taxon>
        <taxon>Enterobacteriaceae</taxon>
        <taxon>Salmonella</taxon>
    </lineage>
</organism>
<evidence type="ECO:0000313" key="2">
    <source>
        <dbReference type="Proteomes" id="UP000041314"/>
    </source>
</evidence>
<dbReference type="EMBL" id="CQPA01000002">
    <property type="protein sequence ID" value="CNT60485.1"/>
    <property type="molecule type" value="Genomic_DNA"/>
</dbReference>
<sequence>MPCARAYTWLSTPFNGVINNVPPRRLLAFPIEETTTSIVCPCRAKGGYDAVTITAATFFNCMLVPVGTVIPSCDSMLFSVWVVNGVWVVWSPVPSSPTTSP</sequence>
<evidence type="ECO:0000313" key="1">
    <source>
        <dbReference type="EMBL" id="CNT60485.1"/>
    </source>
</evidence>